<feature type="compositionally biased region" description="Basic residues" evidence="1">
    <location>
        <begin position="21"/>
        <end position="32"/>
    </location>
</feature>
<dbReference type="RefSeq" id="WP_187687247.1">
    <property type="nucleotide sequence ID" value="NZ_AP023396.1"/>
</dbReference>
<dbReference type="EMBL" id="AP023396">
    <property type="protein sequence ID" value="BCK53768.1"/>
    <property type="molecule type" value="Genomic_DNA"/>
</dbReference>
<proteinExistence type="predicted"/>
<dbReference type="GeneID" id="80346131"/>
<gene>
    <name evidence="2" type="ORF">NWFMUON74_15400</name>
</gene>
<protein>
    <submittedName>
        <fullName evidence="2">Uncharacterized protein</fullName>
    </submittedName>
</protein>
<evidence type="ECO:0000313" key="2">
    <source>
        <dbReference type="EMBL" id="BCK53768.1"/>
    </source>
</evidence>
<reference evidence="2 3" key="1">
    <citation type="submission" date="2020-08" db="EMBL/GenBank/DDBJ databases">
        <title>Genome Sequencing of Nocardia wallacei strain FMUON74 and assembly.</title>
        <authorList>
            <person name="Toyokawa M."/>
            <person name="Uesaka K."/>
        </authorList>
    </citation>
    <scope>NUCLEOTIDE SEQUENCE [LARGE SCALE GENOMIC DNA]</scope>
    <source>
        <strain evidence="2 3">FMUON74</strain>
    </source>
</reference>
<keyword evidence="3" id="KW-1185">Reference proteome</keyword>
<organism evidence="2 3">
    <name type="scientific">Nocardia wallacei</name>
    <dbReference type="NCBI Taxonomy" id="480035"/>
    <lineage>
        <taxon>Bacteria</taxon>
        <taxon>Bacillati</taxon>
        <taxon>Actinomycetota</taxon>
        <taxon>Actinomycetes</taxon>
        <taxon>Mycobacteriales</taxon>
        <taxon>Nocardiaceae</taxon>
        <taxon>Nocardia</taxon>
    </lineage>
</organism>
<evidence type="ECO:0000313" key="3">
    <source>
        <dbReference type="Proteomes" id="UP000516173"/>
    </source>
</evidence>
<dbReference type="KEGG" id="nwl:NWFMUON74_15400"/>
<feature type="region of interest" description="Disordered" evidence="1">
    <location>
        <begin position="19"/>
        <end position="69"/>
    </location>
</feature>
<dbReference type="AlphaFoldDB" id="A0A7G1KF91"/>
<accession>A0A7G1KF91</accession>
<name>A0A7G1KF91_9NOCA</name>
<dbReference type="Proteomes" id="UP000516173">
    <property type="component" value="Chromosome"/>
</dbReference>
<evidence type="ECO:0000256" key="1">
    <source>
        <dbReference type="SAM" id="MobiDB-lite"/>
    </source>
</evidence>
<sequence length="69" mass="7745">MRAVTKTWQRITELAESALRRDHRPGTRRHLRLTSASDRDSGAEHSSVTTDRPRGEPESSPRGLGGMDF</sequence>